<feature type="non-terminal residue" evidence="2">
    <location>
        <position position="179"/>
    </location>
</feature>
<gene>
    <name evidence="2" type="ORF">ACHHYP_06758</name>
</gene>
<keyword evidence="1" id="KW-1133">Transmembrane helix</keyword>
<dbReference type="OrthoDB" id="10442417at2759"/>
<proteinExistence type="predicted"/>
<name>A0A1V9YS44_ACHHY</name>
<keyword evidence="1" id="KW-0812">Transmembrane</keyword>
<reference evidence="2 3" key="1">
    <citation type="journal article" date="2014" name="Genome Biol. Evol.">
        <title>The secreted proteins of Achlya hypogyna and Thraustotheca clavata identify the ancestral oomycete secretome and reveal gene acquisitions by horizontal gene transfer.</title>
        <authorList>
            <person name="Misner I."/>
            <person name="Blouin N."/>
            <person name="Leonard G."/>
            <person name="Richards T.A."/>
            <person name="Lane C.E."/>
        </authorList>
    </citation>
    <scope>NUCLEOTIDE SEQUENCE [LARGE SCALE GENOMIC DNA]</scope>
    <source>
        <strain evidence="2 3">ATCC 48635</strain>
    </source>
</reference>
<feature type="transmembrane region" description="Helical" evidence="1">
    <location>
        <begin position="80"/>
        <end position="103"/>
    </location>
</feature>
<feature type="transmembrane region" description="Helical" evidence="1">
    <location>
        <begin position="115"/>
        <end position="137"/>
    </location>
</feature>
<keyword evidence="3" id="KW-1185">Reference proteome</keyword>
<evidence type="ECO:0000313" key="3">
    <source>
        <dbReference type="Proteomes" id="UP000243579"/>
    </source>
</evidence>
<evidence type="ECO:0000256" key="1">
    <source>
        <dbReference type="SAM" id="Phobius"/>
    </source>
</evidence>
<keyword evidence="1" id="KW-0472">Membrane</keyword>
<comment type="caution">
    <text evidence="2">The sequence shown here is derived from an EMBL/GenBank/DDBJ whole genome shotgun (WGS) entry which is preliminary data.</text>
</comment>
<accession>A0A1V9YS44</accession>
<dbReference type="Proteomes" id="UP000243579">
    <property type="component" value="Unassembled WGS sequence"/>
</dbReference>
<evidence type="ECO:0000313" key="2">
    <source>
        <dbReference type="EMBL" id="OQR88546.1"/>
    </source>
</evidence>
<dbReference type="EMBL" id="JNBR01001226">
    <property type="protein sequence ID" value="OQR88546.1"/>
    <property type="molecule type" value="Genomic_DNA"/>
</dbReference>
<sequence length="179" mass="20006">MIWQCDSLMFTNAVVLFLVALNVCVVQIIFLRRSHICYIPVYMSKNVLGAVILFVAYWGNANLQTLTTYLIQNPADSIPARWYALCGPAQMASIVGIMTGTIIQIWFNPRVVTQTWLLLAFSAANWILVFVLEGFVYPYQSSNVSNKCGLPTSTNCLRFDAISHTYYQSALYAGGVVLL</sequence>
<protein>
    <submittedName>
        <fullName evidence="2">Uncharacterized protein</fullName>
    </submittedName>
</protein>
<dbReference type="AlphaFoldDB" id="A0A1V9YS44"/>
<organism evidence="2 3">
    <name type="scientific">Achlya hypogyna</name>
    <name type="common">Oomycete</name>
    <name type="synonym">Protoachlya hypogyna</name>
    <dbReference type="NCBI Taxonomy" id="1202772"/>
    <lineage>
        <taxon>Eukaryota</taxon>
        <taxon>Sar</taxon>
        <taxon>Stramenopiles</taxon>
        <taxon>Oomycota</taxon>
        <taxon>Saprolegniomycetes</taxon>
        <taxon>Saprolegniales</taxon>
        <taxon>Achlyaceae</taxon>
        <taxon>Achlya</taxon>
    </lineage>
</organism>
<feature type="transmembrane region" description="Helical" evidence="1">
    <location>
        <begin position="12"/>
        <end position="31"/>
    </location>
</feature>
<feature type="transmembrane region" description="Helical" evidence="1">
    <location>
        <begin position="43"/>
        <end position="60"/>
    </location>
</feature>